<proteinExistence type="predicted"/>
<dbReference type="EMBL" id="FMAH01000074">
    <property type="protein sequence ID" value="SCB49402.1"/>
    <property type="molecule type" value="Genomic_DNA"/>
</dbReference>
<organism evidence="2 3">
    <name type="scientific">Rhizobium miluonense</name>
    <dbReference type="NCBI Taxonomy" id="411945"/>
    <lineage>
        <taxon>Bacteria</taxon>
        <taxon>Pseudomonadati</taxon>
        <taxon>Pseudomonadota</taxon>
        <taxon>Alphaproteobacteria</taxon>
        <taxon>Hyphomicrobiales</taxon>
        <taxon>Rhizobiaceae</taxon>
        <taxon>Rhizobium/Agrobacterium group</taxon>
        <taxon>Rhizobium</taxon>
    </lineage>
</organism>
<dbReference type="AlphaFoldDB" id="A0A1C3XAW0"/>
<reference evidence="3" key="1">
    <citation type="submission" date="2016-08" db="EMBL/GenBank/DDBJ databases">
        <authorList>
            <person name="Varghese N."/>
            <person name="Submissions Spin"/>
        </authorList>
    </citation>
    <scope>NUCLEOTIDE SEQUENCE [LARGE SCALE GENOMIC DNA]</scope>
    <source>
        <strain evidence="3">HAMBI 2971</strain>
    </source>
</reference>
<evidence type="ECO:0000313" key="2">
    <source>
        <dbReference type="EMBL" id="SCB49402.1"/>
    </source>
</evidence>
<dbReference type="RefSeq" id="WP_092856402.1">
    <property type="nucleotide sequence ID" value="NZ_FMAH01000074.1"/>
</dbReference>
<evidence type="ECO:0000256" key="1">
    <source>
        <dbReference type="SAM" id="MobiDB-lite"/>
    </source>
</evidence>
<sequence length="220" mass="23794">MAVAFVDIAQSCAPMVQVETLAGVVSLESKFLPFAIRINSGAPLPAQPASKAEAIELATSLIADHQDIQIGLGGISVEELRKLNLSVSDAFDPCLNLKATATLLDGYYRLALRVGAGPVQAEKVMLQSYYGRDDPSVGAMVKYDEQVRREAKRLSAKLASLTVVGPDDQAVPGDGPRDQVEQSNPRQLSQTEESASWDVFTSRRRSSVLVFQNDRSEQSE</sequence>
<protein>
    <submittedName>
        <fullName evidence="2">Type IV secretion system protein VirB1</fullName>
    </submittedName>
</protein>
<feature type="compositionally biased region" description="Polar residues" evidence="1">
    <location>
        <begin position="181"/>
        <end position="194"/>
    </location>
</feature>
<dbReference type="Proteomes" id="UP000199435">
    <property type="component" value="Unassembled WGS sequence"/>
</dbReference>
<feature type="region of interest" description="Disordered" evidence="1">
    <location>
        <begin position="165"/>
        <end position="197"/>
    </location>
</feature>
<keyword evidence="3" id="KW-1185">Reference proteome</keyword>
<gene>
    <name evidence="2" type="ORF">GA0061102_10746</name>
</gene>
<dbReference type="CDD" id="cd16892">
    <property type="entry name" value="LT_VirB1-like"/>
    <property type="match status" value="1"/>
</dbReference>
<evidence type="ECO:0000313" key="3">
    <source>
        <dbReference type="Proteomes" id="UP000199435"/>
    </source>
</evidence>
<name>A0A1C3XAW0_9HYPH</name>
<dbReference type="OrthoDB" id="8277605at2"/>
<accession>A0A1C3XAW0</accession>
<dbReference type="STRING" id="411945.GA0061102_10746"/>